<dbReference type="EMBL" id="SDMP01000005">
    <property type="protein sequence ID" value="RYR59263.1"/>
    <property type="molecule type" value="Genomic_DNA"/>
</dbReference>
<evidence type="ECO:0000313" key="1">
    <source>
        <dbReference type="EMBL" id="RYR59263.1"/>
    </source>
</evidence>
<name>A0A445D7L7_ARAHY</name>
<dbReference type="PANTHER" id="PTHR31973:SF195">
    <property type="entry name" value="MUDR FAMILY TRANSPOSASE"/>
    <property type="match status" value="1"/>
</dbReference>
<comment type="caution">
    <text evidence="1">The sequence shown here is derived from an EMBL/GenBank/DDBJ whole genome shotgun (WGS) entry which is preliminary data.</text>
</comment>
<protein>
    <recommendedName>
        <fullName evidence="3">SWIM-type domain-containing protein</fullName>
    </recommendedName>
</protein>
<gene>
    <name evidence="1" type="ORF">Ahy_A05g025113</name>
</gene>
<reference evidence="1 2" key="1">
    <citation type="submission" date="2019-01" db="EMBL/GenBank/DDBJ databases">
        <title>Sequencing of cultivated peanut Arachis hypogaea provides insights into genome evolution and oil improvement.</title>
        <authorList>
            <person name="Chen X."/>
        </authorList>
    </citation>
    <scope>NUCLEOTIDE SEQUENCE [LARGE SCALE GENOMIC DNA]</scope>
    <source>
        <strain evidence="2">cv. Fuhuasheng</strain>
        <tissue evidence="1">Leaves</tissue>
    </source>
</reference>
<sequence length="245" mass="28924">MICRKYCWIIRRYNSSHTCTRAIISQDHSKLDSNIITEVIKLLVKVDPSIKVKSIIAEVQSKFNYTISYHKAWLAKQELVEKFFGGWKASYETLPIWFEAIVKLLEKIQDTILKKLIVNIGYSRTVRKYDMALSAFTRTGQNEVFEVREMSSGVEYIVNLRRQCYGCGEFQVDQIPCRHLDWQLYVHDVYKIDQVQRVYRARFRLLGNFTTRSAYHGPQFIPNPFLKRVTKGQPKMTRFLNEMDT</sequence>
<proteinExistence type="predicted"/>
<dbReference type="Proteomes" id="UP000289738">
    <property type="component" value="Chromosome A05"/>
</dbReference>
<dbReference type="AlphaFoldDB" id="A0A445D7L7"/>
<organism evidence="1 2">
    <name type="scientific">Arachis hypogaea</name>
    <name type="common">Peanut</name>
    <dbReference type="NCBI Taxonomy" id="3818"/>
    <lineage>
        <taxon>Eukaryota</taxon>
        <taxon>Viridiplantae</taxon>
        <taxon>Streptophyta</taxon>
        <taxon>Embryophyta</taxon>
        <taxon>Tracheophyta</taxon>
        <taxon>Spermatophyta</taxon>
        <taxon>Magnoliopsida</taxon>
        <taxon>eudicotyledons</taxon>
        <taxon>Gunneridae</taxon>
        <taxon>Pentapetalae</taxon>
        <taxon>rosids</taxon>
        <taxon>fabids</taxon>
        <taxon>Fabales</taxon>
        <taxon>Fabaceae</taxon>
        <taxon>Papilionoideae</taxon>
        <taxon>50 kb inversion clade</taxon>
        <taxon>dalbergioids sensu lato</taxon>
        <taxon>Dalbergieae</taxon>
        <taxon>Pterocarpus clade</taxon>
        <taxon>Arachis</taxon>
    </lineage>
</organism>
<dbReference type="STRING" id="3818.A0A445D7L7"/>
<accession>A0A445D7L7</accession>
<keyword evidence="2" id="KW-1185">Reference proteome</keyword>
<dbReference type="PANTHER" id="PTHR31973">
    <property type="entry name" value="POLYPROTEIN, PUTATIVE-RELATED"/>
    <property type="match status" value="1"/>
</dbReference>
<evidence type="ECO:0000313" key="2">
    <source>
        <dbReference type="Proteomes" id="UP000289738"/>
    </source>
</evidence>
<evidence type="ECO:0008006" key="3">
    <source>
        <dbReference type="Google" id="ProtNLM"/>
    </source>
</evidence>